<dbReference type="AlphaFoldDB" id="U2NLV3"/>
<gene>
    <name evidence="1" type="ORF">HMPREF9135_1157</name>
</gene>
<dbReference type="Proteomes" id="UP000016648">
    <property type="component" value="Unassembled WGS sequence"/>
</dbReference>
<proteinExistence type="predicted"/>
<reference evidence="1 2" key="1">
    <citation type="submission" date="2013-08" db="EMBL/GenBank/DDBJ databases">
        <authorList>
            <person name="Durkin A.S."/>
            <person name="Haft D.R."/>
            <person name="McCorrison J."/>
            <person name="Torralba M."/>
            <person name="Gillis M."/>
            <person name="Haft D.H."/>
            <person name="Methe B."/>
            <person name="Sutton G."/>
            <person name="Nelson K.E."/>
        </authorList>
    </citation>
    <scope>NUCLEOTIDE SEQUENCE [LARGE SCALE GENOMIC DNA]</scope>
    <source>
        <strain evidence="1 2">F0067</strain>
    </source>
</reference>
<evidence type="ECO:0000313" key="2">
    <source>
        <dbReference type="Proteomes" id="UP000016648"/>
    </source>
</evidence>
<dbReference type="EMBL" id="AWEY01000029">
    <property type="protein sequence ID" value="ERK39045.1"/>
    <property type="molecule type" value="Genomic_DNA"/>
</dbReference>
<protein>
    <submittedName>
        <fullName evidence="1">Uncharacterized protein</fullName>
    </submittedName>
</protein>
<dbReference type="PATRIC" id="fig|1115809.3.peg.1535"/>
<keyword evidence="2" id="KW-1185">Reference proteome</keyword>
<accession>U2NLV3</accession>
<name>U2NLV3_9BACT</name>
<comment type="caution">
    <text evidence="1">The sequence shown here is derived from an EMBL/GenBank/DDBJ whole genome shotgun (WGS) entry which is preliminary data.</text>
</comment>
<evidence type="ECO:0000313" key="1">
    <source>
        <dbReference type="EMBL" id="ERK39045.1"/>
    </source>
</evidence>
<organism evidence="1 2">
    <name type="scientific">Segatella baroniae F0067</name>
    <dbReference type="NCBI Taxonomy" id="1115809"/>
    <lineage>
        <taxon>Bacteria</taxon>
        <taxon>Pseudomonadati</taxon>
        <taxon>Bacteroidota</taxon>
        <taxon>Bacteroidia</taxon>
        <taxon>Bacteroidales</taxon>
        <taxon>Prevotellaceae</taxon>
        <taxon>Segatella</taxon>
    </lineage>
</organism>
<sequence length="88" mass="9943">MLKKKDDGNEKHIRALPFGDFDAAFLFSELDPLGVTAILKLLSKEYDITLESDDAMAKSFLTPGVHRQEDKKPTMMIGFCQIMLSLQH</sequence>